<accession>M0NMS1</accession>
<sequence length="134" mass="13885">MTPTPASGGRGNAPYWTTVVVAALYLPASIAARALVDPAYAAGRRSVPRAVADAAGTLPATLVAGALWLAVAGAFLYVFAAELDAMRTRTAWSPPAKGYLILAAGSLLAHPVSGVPFLYLLVPAYTLHRGLRVR</sequence>
<dbReference type="PATRIC" id="fig|1227482.3.peg.2142"/>
<proteinExistence type="predicted"/>
<evidence type="ECO:0000313" key="3">
    <source>
        <dbReference type="Proteomes" id="UP000011650"/>
    </source>
</evidence>
<gene>
    <name evidence="2" type="ORF">C469_10616</name>
</gene>
<dbReference type="OrthoDB" id="323665at2157"/>
<keyword evidence="1" id="KW-1133">Transmembrane helix</keyword>
<evidence type="ECO:0000256" key="1">
    <source>
        <dbReference type="SAM" id="Phobius"/>
    </source>
</evidence>
<organism evidence="2 3">
    <name type="scientific">Halorubrum lipolyticum DSM 21995</name>
    <dbReference type="NCBI Taxonomy" id="1227482"/>
    <lineage>
        <taxon>Archaea</taxon>
        <taxon>Methanobacteriati</taxon>
        <taxon>Methanobacteriota</taxon>
        <taxon>Stenosarchaea group</taxon>
        <taxon>Halobacteria</taxon>
        <taxon>Halobacteriales</taxon>
        <taxon>Haloferacaceae</taxon>
        <taxon>Halorubrum</taxon>
    </lineage>
</organism>
<feature type="transmembrane region" description="Helical" evidence="1">
    <location>
        <begin position="15"/>
        <end position="36"/>
    </location>
</feature>
<keyword evidence="3" id="KW-1185">Reference proteome</keyword>
<name>M0NMS1_9EURY</name>
<dbReference type="Proteomes" id="UP000011650">
    <property type="component" value="Unassembled WGS sequence"/>
</dbReference>
<feature type="transmembrane region" description="Helical" evidence="1">
    <location>
        <begin position="99"/>
        <end position="122"/>
    </location>
</feature>
<feature type="transmembrane region" description="Helical" evidence="1">
    <location>
        <begin position="57"/>
        <end position="79"/>
    </location>
</feature>
<dbReference type="RefSeq" id="WP_008006426.1">
    <property type="nucleotide sequence ID" value="NZ_AOJG01000030.1"/>
</dbReference>
<protein>
    <submittedName>
        <fullName evidence="2">Abortive infection protein</fullName>
    </submittedName>
</protein>
<dbReference type="AlphaFoldDB" id="M0NMS1"/>
<keyword evidence="1" id="KW-0812">Transmembrane</keyword>
<keyword evidence="1" id="KW-0472">Membrane</keyword>
<evidence type="ECO:0000313" key="2">
    <source>
        <dbReference type="EMBL" id="EMA59076.1"/>
    </source>
</evidence>
<comment type="caution">
    <text evidence="2">The sequence shown here is derived from an EMBL/GenBank/DDBJ whole genome shotgun (WGS) entry which is preliminary data.</text>
</comment>
<dbReference type="EMBL" id="AOJG01000030">
    <property type="protein sequence ID" value="EMA59076.1"/>
    <property type="molecule type" value="Genomic_DNA"/>
</dbReference>
<reference evidence="2 3" key="1">
    <citation type="journal article" date="2014" name="PLoS Genet.">
        <title>Phylogenetically driven sequencing of extremely halophilic archaea reveals strategies for static and dynamic osmo-response.</title>
        <authorList>
            <person name="Becker E.A."/>
            <person name="Seitzer P.M."/>
            <person name="Tritt A."/>
            <person name="Larsen D."/>
            <person name="Krusor M."/>
            <person name="Yao A.I."/>
            <person name="Wu D."/>
            <person name="Madern D."/>
            <person name="Eisen J.A."/>
            <person name="Darling A.E."/>
            <person name="Facciotti M.T."/>
        </authorList>
    </citation>
    <scope>NUCLEOTIDE SEQUENCE [LARGE SCALE GENOMIC DNA]</scope>
    <source>
        <strain evidence="2 3">DSM 21995</strain>
    </source>
</reference>